<evidence type="ECO:0000256" key="3">
    <source>
        <dbReference type="ARBA" id="ARBA00005336"/>
    </source>
</evidence>
<dbReference type="Gene3D" id="2.60.40.10">
    <property type="entry name" value="Immunoglobulins"/>
    <property type="match status" value="1"/>
</dbReference>
<evidence type="ECO:0000256" key="4">
    <source>
        <dbReference type="ARBA" id="ARBA00022801"/>
    </source>
</evidence>
<evidence type="ECO:0000256" key="10">
    <source>
        <dbReference type="RuleBase" id="RU361161"/>
    </source>
</evidence>
<dbReference type="UniPathway" id="UPA00696"/>
<keyword evidence="8 10" id="KW-0326">Glycosidase</keyword>
<proteinExistence type="inferred from homology"/>
<dbReference type="InterPro" id="IPR026891">
    <property type="entry name" value="Fn3-like"/>
</dbReference>
<gene>
    <name evidence="12" type="ORF">E0L32_006313</name>
</gene>
<keyword evidence="5" id="KW-0136">Cellulose degradation</keyword>
<dbReference type="Gene3D" id="3.40.50.1700">
    <property type="entry name" value="Glycoside hydrolase family 3 C-terminal domain"/>
    <property type="match status" value="1"/>
</dbReference>
<dbReference type="OrthoDB" id="47059at2759"/>
<keyword evidence="7 10" id="KW-0119">Carbohydrate metabolism</keyword>
<evidence type="ECO:0000256" key="5">
    <source>
        <dbReference type="ARBA" id="ARBA00023001"/>
    </source>
</evidence>
<keyword evidence="13" id="KW-1185">Reference proteome</keyword>
<dbReference type="PROSITE" id="PS51820">
    <property type="entry name" value="PA14"/>
    <property type="match status" value="1"/>
</dbReference>
<dbReference type="GeneID" id="41973760"/>
<evidence type="ECO:0000256" key="6">
    <source>
        <dbReference type="ARBA" id="ARBA00023180"/>
    </source>
</evidence>
<comment type="similarity">
    <text evidence="3 10">Belongs to the glycosyl hydrolase 3 family.</text>
</comment>
<keyword evidence="9 10" id="KW-0624">Polysaccharide degradation</keyword>
<dbReference type="RefSeq" id="XP_030995051.1">
    <property type="nucleotide sequence ID" value="XM_031140932.1"/>
</dbReference>
<evidence type="ECO:0000313" key="13">
    <source>
        <dbReference type="Proteomes" id="UP000319257"/>
    </source>
</evidence>
<dbReference type="InParanoid" id="A0A507B9R5"/>
<dbReference type="Pfam" id="PF00933">
    <property type="entry name" value="Glyco_hydro_3"/>
    <property type="match status" value="1"/>
</dbReference>
<evidence type="ECO:0000256" key="8">
    <source>
        <dbReference type="ARBA" id="ARBA00023295"/>
    </source>
</evidence>
<dbReference type="InterPro" id="IPR036962">
    <property type="entry name" value="Glyco_hydro_3_N_sf"/>
</dbReference>
<dbReference type="InterPro" id="IPR001764">
    <property type="entry name" value="Glyco_hydro_3_N"/>
</dbReference>
<evidence type="ECO:0000256" key="1">
    <source>
        <dbReference type="ARBA" id="ARBA00000448"/>
    </source>
</evidence>
<dbReference type="FunFam" id="3.20.20.300:FF:000006">
    <property type="entry name" value="Beta-glucosidase H"/>
    <property type="match status" value="1"/>
</dbReference>
<evidence type="ECO:0000259" key="11">
    <source>
        <dbReference type="PROSITE" id="PS51820"/>
    </source>
</evidence>
<accession>A0A507B9R5</accession>
<dbReference type="EC" id="3.2.1.21" evidence="10"/>
<dbReference type="Pfam" id="PF01915">
    <property type="entry name" value="Glyco_hydro_3_C"/>
    <property type="match status" value="1"/>
</dbReference>
<dbReference type="Pfam" id="PF14310">
    <property type="entry name" value="Fn3-like"/>
    <property type="match status" value="1"/>
</dbReference>
<dbReference type="InterPro" id="IPR019800">
    <property type="entry name" value="Glyco_hydro_3_AS"/>
</dbReference>
<dbReference type="SMART" id="SM00758">
    <property type="entry name" value="PA14"/>
    <property type="match status" value="1"/>
</dbReference>
<dbReference type="Gene3D" id="3.20.20.300">
    <property type="entry name" value="Glycoside hydrolase, family 3, N-terminal domain"/>
    <property type="match status" value="1"/>
</dbReference>
<dbReference type="FunFam" id="2.60.40.10:FF:000495">
    <property type="entry name" value="Periplasmic beta-glucosidase"/>
    <property type="match status" value="1"/>
</dbReference>
<dbReference type="PRINTS" id="PR00133">
    <property type="entry name" value="GLHYDRLASE3"/>
</dbReference>
<evidence type="ECO:0000256" key="2">
    <source>
        <dbReference type="ARBA" id="ARBA00004987"/>
    </source>
</evidence>
<comment type="catalytic activity">
    <reaction evidence="1 10">
        <text>Hydrolysis of terminal, non-reducing beta-D-glucosyl residues with release of beta-D-glucose.</text>
        <dbReference type="EC" id="3.2.1.21"/>
    </reaction>
</comment>
<dbReference type="GO" id="GO:0008422">
    <property type="term" value="F:beta-glucosidase activity"/>
    <property type="evidence" value="ECO:0007669"/>
    <property type="project" value="UniProtKB-EC"/>
</dbReference>
<dbReference type="Gene3D" id="2.60.120.260">
    <property type="entry name" value="Galactose-binding domain-like"/>
    <property type="match status" value="1"/>
</dbReference>
<evidence type="ECO:0000256" key="7">
    <source>
        <dbReference type="ARBA" id="ARBA00023277"/>
    </source>
</evidence>
<feature type="domain" description="PA14" evidence="11">
    <location>
        <begin position="395"/>
        <end position="555"/>
    </location>
</feature>
<name>A0A507B9R5_9PEZI</name>
<reference evidence="12 13" key="1">
    <citation type="submission" date="2019-06" db="EMBL/GenBank/DDBJ databases">
        <title>Draft genome sequence of the filamentous fungus Phialemoniopsis curvata isolated from diesel fuel.</title>
        <authorList>
            <person name="Varaljay V.A."/>
            <person name="Lyon W.J."/>
            <person name="Crouch A.L."/>
            <person name="Drake C.E."/>
            <person name="Hollomon J.M."/>
            <person name="Nadeau L.J."/>
            <person name="Nunn H.S."/>
            <person name="Stevenson B.S."/>
            <person name="Bojanowski C.L."/>
            <person name="Crookes-Goodson W.J."/>
        </authorList>
    </citation>
    <scope>NUCLEOTIDE SEQUENCE [LARGE SCALE GENOMIC DNA]</scope>
    <source>
        <strain evidence="12 13">D216</strain>
    </source>
</reference>
<evidence type="ECO:0000256" key="9">
    <source>
        <dbReference type="ARBA" id="ARBA00023326"/>
    </source>
</evidence>
<dbReference type="InterPro" id="IPR002772">
    <property type="entry name" value="Glyco_hydro_3_C"/>
</dbReference>
<dbReference type="Pfam" id="PF07691">
    <property type="entry name" value="PA14"/>
    <property type="match status" value="1"/>
</dbReference>
<keyword evidence="4 10" id="KW-0378">Hydrolase</keyword>
<dbReference type="InterPro" id="IPR037524">
    <property type="entry name" value="PA14/GLEYA"/>
</dbReference>
<dbReference type="InterPro" id="IPR011658">
    <property type="entry name" value="PA14_dom"/>
</dbReference>
<dbReference type="SMART" id="SM01217">
    <property type="entry name" value="Fn3_like"/>
    <property type="match status" value="1"/>
</dbReference>
<dbReference type="GO" id="GO:0030245">
    <property type="term" value="P:cellulose catabolic process"/>
    <property type="evidence" value="ECO:0007669"/>
    <property type="project" value="UniProtKB-UniPathway"/>
</dbReference>
<dbReference type="PROSITE" id="PS00775">
    <property type="entry name" value="GLYCOSYL_HYDROL_F3"/>
    <property type="match status" value="1"/>
</dbReference>
<keyword evidence="6" id="KW-0325">Glycoprotein</keyword>
<dbReference type="InterPro" id="IPR013783">
    <property type="entry name" value="Ig-like_fold"/>
</dbReference>
<dbReference type="InterPro" id="IPR050288">
    <property type="entry name" value="Cellulose_deg_GH3"/>
</dbReference>
<comment type="caution">
    <text evidence="12">The sequence shown here is derived from an EMBL/GenBank/DDBJ whole genome shotgun (WGS) entry which is preliminary data.</text>
</comment>
<dbReference type="Proteomes" id="UP000319257">
    <property type="component" value="Unassembled WGS sequence"/>
</dbReference>
<organism evidence="12 13">
    <name type="scientific">Thyridium curvatum</name>
    <dbReference type="NCBI Taxonomy" id="1093900"/>
    <lineage>
        <taxon>Eukaryota</taxon>
        <taxon>Fungi</taxon>
        <taxon>Dikarya</taxon>
        <taxon>Ascomycota</taxon>
        <taxon>Pezizomycotina</taxon>
        <taxon>Sordariomycetes</taxon>
        <taxon>Sordariomycetidae</taxon>
        <taxon>Thyridiales</taxon>
        <taxon>Thyridiaceae</taxon>
        <taxon>Thyridium</taxon>
    </lineage>
</organism>
<dbReference type="InterPro" id="IPR036881">
    <property type="entry name" value="Glyco_hydro_3_C_sf"/>
</dbReference>
<dbReference type="AlphaFoldDB" id="A0A507B9R5"/>
<dbReference type="InterPro" id="IPR017853">
    <property type="entry name" value="GH"/>
</dbReference>
<dbReference type="PANTHER" id="PTHR42715">
    <property type="entry name" value="BETA-GLUCOSIDASE"/>
    <property type="match status" value="1"/>
</dbReference>
<dbReference type="PANTHER" id="PTHR42715:SF27">
    <property type="entry name" value="BETA-GLUCOSIDASE-RELATED"/>
    <property type="match status" value="1"/>
</dbReference>
<sequence>MADINVEEVLSKLTVAEKVDLLAGIDFWHTKPLPKHGVPSLRLSDGPNGVRGTKFFNGTKAACFPCGTGLGATFNVDLLREAGAKMGDEAKLKGAHCILGPTINMQRSPLGGRGFESLSEDPVLAGLGAAALVEGIQSTGVQATLKHFVCNDQEHKRNAVQCILTRRALREIYALPFQIAIRRSRPGAVMTAYNGVNGTYCSESRELLEGMLRQEWGWDGLVMSDWYGVYSTTEAALAGLDLEMPGPTRFRGELLKFNVSTDKVREHELDERARAMLEFVKRCAASGVREGQEEKTGDTPETAELLRRVGGESLVLLRNEGGVLPLKKEKKTVVIGPNAKIATYHGGGSASLAAYYAVTPYDGIAAKLPAPPAYTVGSYSHKLLPLLGYALTADDGSRGMRMRVYNEAPGDPARGPCTDELVLDKTDLLLVDYYNPKLKSATWYAEFEGSFVADEDCEWVLGLIVCGTAKLFVNGELVIDNATEQRAGDAFFGSATVEETGRLRVAKGETYTFRCEFGSAPTSKLQGDAVLFGGGALRIGGCKVIDPAAEIRRAAQLAREADQVVVCAGLNADWETEGADREGMDLPVPMDELISAVAAANPAGTVVVVQSGTPVHMPWAGEVAGIVQAWYGGNETGNAIADVLFGDVNPSGRLPLSFPRRLSDNPAFLNFRAEGGRTLYGEDVYVGYRYYEFAGREVLFPFGHGLSYTTFAFSGLRVEEKDGVLRVEVEVENTGSVKGAEVVQVYVAPTKKAKVNRPVKELRGFAKVELGPGEKRKVSVEAETKYAAAYWDEERGKFCVEEGEYEVVVADSSEVKEGKALRGRFTVASTFWWTGL</sequence>
<evidence type="ECO:0000313" key="12">
    <source>
        <dbReference type="EMBL" id="TPX13340.1"/>
    </source>
</evidence>
<comment type="pathway">
    <text evidence="2 10">Glycan metabolism; cellulose degradation.</text>
</comment>
<protein>
    <recommendedName>
        <fullName evidence="10">beta-glucosidase</fullName>
        <ecNumber evidence="10">3.2.1.21</ecNumber>
    </recommendedName>
</protein>
<dbReference type="SUPFAM" id="SSF51445">
    <property type="entry name" value="(Trans)glycosidases"/>
    <property type="match status" value="1"/>
</dbReference>
<dbReference type="EMBL" id="SKBQ01000035">
    <property type="protein sequence ID" value="TPX13340.1"/>
    <property type="molecule type" value="Genomic_DNA"/>
</dbReference>
<dbReference type="SUPFAM" id="SSF52279">
    <property type="entry name" value="Beta-D-glucan exohydrolase, C-terminal domain"/>
    <property type="match status" value="1"/>
</dbReference>
<dbReference type="STRING" id="1093900.A0A507B9R5"/>